<proteinExistence type="predicted"/>
<organism evidence="2">
    <name type="scientific">Trypanosoma vivax (strain Y486)</name>
    <dbReference type="NCBI Taxonomy" id="1055687"/>
    <lineage>
        <taxon>Eukaryota</taxon>
        <taxon>Discoba</taxon>
        <taxon>Euglenozoa</taxon>
        <taxon>Kinetoplastea</taxon>
        <taxon>Metakinetoplastina</taxon>
        <taxon>Trypanosomatida</taxon>
        <taxon>Trypanosomatidae</taxon>
        <taxon>Trypanosoma</taxon>
        <taxon>Duttonella</taxon>
    </lineage>
</organism>
<evidence type="ECO:0000256" key="1">
    <source>
        <dbReference type="SAM" id="SignalP"/>
    </source>
</evidence>
<protein>
    <recommendedName>
        <fullName evidence="3">Secreted protein</fullName>
    </recommendedName>
</protein>
<feature type="chain" id="PRO_5003409777" description="Secreted protein" evidence="1">
    <location>
        <begin position="24"/>
        <end position="147"/>
    </location>
</feature>
<gene>
    <name evidence="2" type="ORF">TVY486_0200090</name>
</gene>
<feature type="signal peptide" evidence="1">
    <location>
        <begin position="1"/>
        <end position="23"/>
    </location>
</feature>
<keyword evidence="1" id="KW-0732">Signal</keyword>
<evidence type="ECO:0000313" key="2">
    <source>
        <dbReference type="EMBL" id="CCC46580.1"/>
    </source>
</evidence>
<name>G0TRL3_TRYVY</name>
<accession>G0TRL3</accession>
<evidence type="ECO:0008006" key="3">
    <source>
        <dbReference type="Google" id="ProtNLM"/>
    </source>
</evidence>
<dbReference type="VEuPathDB" id="TriTrypDB:TvY486_0200090"/>
<dbReference type="AlphaFoldDB" id="G0TRL3"/>
<reference evidence="2" key="1">
    <citation type="journal article" date="2012" name="Proc. Natl. Acad. Sci. U.S.A.">
        <title>Antigenic diversity is generated by distinct evolutionary mechanisms in African trypanosome species.</title>
        <authorList>
            <person name="Jackson A.P."/>
            <person name="Berry A."/>
            <person name="Aslett M."/>
            <person name="Allison H.C."/>
            <person name="Burton P."/>
            <person name="Vavrova-Anderson J."/>
            <person name="Brown R."/>
            <person name="Browne H."/>
            <person name="Corton N."/>
            <person name="Hauser H."/>
            <person name="Gamble J."/>
            <person name="Gilderthorp R."/>
            <person name="Marcello L."/>
            <person name="McQuillan J."/>
            <person name="Otto T.D."/>
            <person name="Quail M.A."/>
            <person name="Sanders M.J."/>
            <person name="van Tonder A."/>
            <person name="Ginger M.L."/>
            <person name="Field M.C."/>
            <person name="Barry J.D."/>
            <person name="Hertz-Fowler C."/>
            <person name="Berriman M."/>
        </authorList>
    </citation>
    <scope>NUCLEOTIDE SEQUENCE</scope>
    <source>
        <strain evidence="2">Y486</strain>
    </source>
</reference>
<sequence>MHETPPMMTFFVSSVVALAPMHATNTQCALRNLGVAQPTLYNVFSTTMPLTHNTGFAQHRRAMVVTKRLGLTLPTKVQTESDGLEGQCAHASQRAACPLTSATRAVVPPYSTTFILYLSFIPLVTSVRSVALELLATANVTDTHTRQ</sequence>
<dbReference type="EMBL" id="HE573018">
    <property type="protein sequence ID" value="CCC46580.1"/>
    <property type="molecule type" value="Genomic_DNA"/>
</dbReference>